<feature type="transmembrane region" description="Helical" evidence="2">
    <location>
        <begin position="152"/>
        <end position="170"/>
    </location>
</feature>
<feature type="region of interest" description="Disordered" evidence="1">
    <location>
        <begin position="709"/>
        <end position="735"/>
    </location>
</feature>
<dbReference type="Proteomes" id="UP000236333">
    <property type="component" value="Unassembled WGS sequence"/>
</dbReference>
<dbReference type="EMBL" id="PGGS01000359">
    <property type="protein sequence ID" value="PNH04788.1"/>
    <property type="molecule type" value="Genomic_DNA"/>
</dbReference>
<sequence>MPTVAAPAARVRGDGGSGPKPLTFSRWFARRAFSSDLRLLLLELLTVNAFYRSQQLFRRMCLPVGGGPHAALQELSLEPAAHRADALMAAFPCGASRAGRLLYVLRTGAAVDPRVPLRLTDWGNAGYTVGQLLPLAVALAAPRLYERTRHGLFVVAGAATILGSIASALWTPDALLPLVAAASASAGRHRLGSFYLAWKAATTSQVPSHIQFPFGLALWALLMAGSVVLDRRLPPAPAQPTRLAGVPHAVVQYIVTAVLPYVVVRTRERLTLQPQYSSYLLGRAGGSQGSEGSSDSSSTCSDELVQQAGAGGNYAPVLSRQPQQQQQQQRQQPARSPVLYRHAGPNRRARGDVCGTVVLSLKVPLPPGPDGTVGRSQFQMGAEVVLRAADSALRPYLGGASGGAPAVLEAGGRGAGEPSGAVSGLYATSMVCVEGCVHLLMTARYVEGSGGGEGRAGPDAPVSLHHARLQQAGPEDTAGVDAAAVTAAMQRMLSEAMAEGGGDSARPSPQFPGAFVWPSAVPLTSPAAAEGGAGAGAAVLVLLPVALLRGLGAVRCVVAGPTGQPQGQVVHVDVWTAEGLGGPVSAPNEEEVLLRPSDYAALRIAMPPAALQVAGALMLLVLPAAAASSAPQPHCLHSAFAPPPPGAVVVAGEAPRTGAAPLAILPVLVLPADAALEVRQLLDGVIGEELTASFDEMLRAAAAAADEAASGRLQQPASQLLTGGGGGGSGGPSADAAAAVDAIEAAGLTGLSYDMGNLLQLPYDVSGEAAPPAAPGSEEDRGAAGGTEAGGGGAVVPERFDPRIANGRYLLRFLESQRMAACLREGLSSLRRSGVELGGSESGEAEDEAGWEVFEEAEDEPGEEVVEGAGEQAGAVPAALDPAERPGGSAPPQPAGPLWWLRVLLRGFSPPVLEYAYQAFKARRCRTLDCAALVLLAAVRLAGPIRTLHAMRAEGAAAPRAAEEPGAGELTGLQQQLLLTELVYAACGLVPAALASCTDLLQRRRNALLLQRVMLDAVALSCILMMSWIQVPMPLRVSAVWMDSCRRHGKHWLLNSVLVPAALQLSPRQQLWAALISLLPMTLMCYHANHNRWGSALAFGVGNALCGMAIAVITDLPTRRRFVRLQRSSGGGGGAVDKAAAKAA</sequence>
<feature type="compositionally biased region" description="Gly residues" evidence="1">
    <location>
        <begin position="722"/>
        <end position="731"/>
    </location>
</feature>
<comment type="caution">
    <text evidence="3">The sequence shown here is derived from an EMBL/GenBank/DDBJ whole genome shotgun (WGS) entry which is preliminary data.</text>
</comment>
<protein>
    <submittedName>
        <fullName evidence="3">Uncharacterized protein</fullName>
    </submittedName>
</protein>
<feature type="transmembrane region" description="Helical" evidence="2">
    <location>
        <begin position="1013"/>
        <end position="1031"/>
    </location>
</feature>
<dbReference type="AlphaFoldDB" id="A0A2J7ZX12"/>
<feature type="compositionally biased region" description="Polar residues" evidence="1">
    <location>
        <begin position="712"/>
        <end position="721"/>
    </location>
</feature>
<proteinExistence type="predicted"/>
<evidence type="ECO:0000313" key="4">
    <source>
        <dbReference type="Proteomes" id="UP000236333"/>
    </source>
</evidence>
<dbReference type="OrthoDB" id="550381at2759"/>
<feature type="region of interest" description="Disordered" evidence="1">
    <location>
        <begin position="769"/>
        <end position="796"/>
    </location>
</feature>
<accession>A0A2J7ZX12</accession>
<feature type="transmembrane region" description="Helical" evidence="2">
    <location>
        <begin position="241"/>
        <end position="263"/>
    </location>
</feature>
<feature type="transmembrane region" description="Helical" evidence="2">
    <location>
        <begin position="210"/>
        <end position="229"/>
    </location>
</feature>
<keyword evidence="2" id="KW-0812">Transmembrane</keyword>
<keyword evidence="2" id="KW-1133">Transmembrane helix</keyword>
<feature type="compositionally biased region" description="Gly residues" evidence="1">
    <location>
        <begin position="783"/>
        <end position="794"/>
    </location>
</feature>
<feature type="transmembrane region" description="Helical" evidence="2">
    <location>
        <begin position="1095"/>
        <end position="1117"/>
    </location>
</feature>
<evidence type="ECO:0000256" key="1">
    <source>
        <dbReference type="SAM" id="MobiDB-lite"/>
    </source>
</evidence>
<name>A0A2J7ZX12_9CHLO</name>
<evidence type="ECO:0000313" key="3">
    <source>
        <dbReference type="EMBL" id="PNH04788.1"/>
    </source>
</evidence>
<gene>
    <name evidence="3" type="ORF">TSOC_008980</name>
</gene>
<organism evidence="3 4">
    <name type="scientific">Tetrabaena socialis</name>
    <dbReference type="NCBI Taxonomy" id="47790"/>
    <lineage>
        <taxon>Eukaryota</taxon>
        <taxon>Viridiplantae</taxon>
        <taxon>Chlorophyta</taxon>
        <taxon>core chlorophytes</taxon>
        <taxon>Chlorophyceae</taxon>
        <taxon>CS clade</taxon>
        <taxon>Chlamydomonadales</taxon>
        <taxon>Tetrabaenaceae</taxon>
        <taxon>Tetrabaena</taxon>
    </lineage>
</organism>
<feature type="transmembrane region" description="Helical" evidence="2">
    <location>
        <begin position="982"/>
        <end position="1001"/>
    </location>
</feature>
<keyword evidence="2" id="KW-0472">Membrane</keyword>
<evidence type="ECO:0000256" key="2">
    <source>
        <dbReference type="SAM" id="Phobius"/>
    </source>
</evidence>
<reference evidence="3 4" key="1">
    <citation type="journal article" date="2017" name="Mol. Biol. Evol.">
        <title>The 4-celled Tetrabaena socialis nuclear genome reveals the essential components for genetic control of cell number at the origin of multicellularity in the volvocine lineage.</title>
        <authorList>
            <person name="Featherston J."/>
            <person name="Arakaki Y."/>
            <person name="Hanschen E.R."/>
            <person name="Ferris P.J."/>
            <person name="Michod R.E."/>
            <person name="Olson B.J.S.C."/>
            <person name="Nozaki H."/>
            <person name="Durand P.M."/>
        </authorList>
    </citation>
    <scope>NUCLEOTIDE SEQUENCE [LARGE SCALE GENOMIC DNA]</scope>
    <source>
        <strain evidence="3 4">NIES-571</strain>
    </source>
</reference>
<keyword evidence="4" id="KW-1185">Reference proteome</keyword>
<feature type="compositionally biased region" description="Low complexity" evidence="1">
    <location>
        <begin position="320"/>
        <end position="333"/>
    </location>
</feature>
<feature type="region of interest" description="Disordered" evidence="1">
    <location>
        <begin position="313"/>
        <end position="347"/>
    </location>
</feature>